<accession>A0ABQ1X0C9</accession>
<gene>
    <name evidence="1" type="ORF">GCM10011378_25190</name>
</gene>
<name>A0ABQ1X0C9_9BACT</name>
<organism evidence="1 2">
    <name type="scientific">Hymenobacter glacieicola</name>
    <dbReference type="NCBI Taxonomy" id="1562124"/>
    <lineage>
        <taxon>Bacteria</taxon>
        <taxon>Pseudomonadati</taxon>
        <taxon>Bacteroidota</taxon>
        <taxon>Cytophagia</taxon>
        <taxon>Cytophagales</taxon>
        <taxon>Hymenobacteraceae</taxon>
        <taxon>Hymenobacter</taxon>
    </lineage>
</organism>
<dbReference type="RefSeq" id="WP_188558202.1">
    <property type="nucleotide sequence ID" value="NZ_BMGS01000006.1"/>
</dbReference>
<reference evidence="2" key="1">
    <citation type="journal article" date="2019" name="Int. J. Syst. Evol. Microbiol.">
        <title>The Global Catalogue of Microorganisms (GCM) 10K type strain sequencing project: providing services to taxonomists for standard genome sequencing and annotation.</title>
        <authorList>
            <consortium name="The Broad Institute Genomics Platform"/>
            <consortium name="The Broad Institute Genome Sequencing Center for Infectious Disease"/>
            <person name="Wu L."/>
            <person name="Ma J."/>
        </authorList>
    </citation>
    <scope>NUCLEOTIDE SEQUENCE [LARGE SCALE GENOMIC DNA]</scope>
    <source>
        <strain evidence="2">CGMCC 1.12990</strain>
    </source>
</reference>
<comment type="caution">
    <text evidence="1">The sequence shown here is derived from an EMBL/GenBank/DDBJ whole genome shotgun (WGS) entry which is preliminary data.</text>
</comment>
<sequence>MQHIIVDSPGITISYDYLNQWLYVNWWGEHNQESTRAACSLILQALSEWPTAKILNDNSNITRAAMQLTAWGIAWLRDMYAAGLRYLAWVYAPNFQGREASEEMRRYIEKPLVVTFDDIDSAYAWLRLQR</sequence>
<proteinExistence type="predicted"/>
<keyword evidence="2" id="KW-1185">Reference proteome</keyword>
<evidence type="ECO:0000313" key="1">
    <source>
        <dbReference type="EMBL" id="GGG47987.1"/>
    </source>
</evidence>
<evidence type="ECO:0008006" key="3">
    <source>
        <dbReference type="Google" id="ProtNLM"/>
    </source>
</evidence>
<evidence type="ECO:0000313" key="2">
    <source>
        <dbReference type="Proteomes" id="UP000601361"/>
    </source>
</evidence>
<dbReference type="Proteomes" id="UP000601361">
    <property type="component" value="Unassembled WGS sequence"/>
</dbReference>
<dbReference type="EMBL" id="BMGS01000006">
    <property type="protein sequence ID" value="GGG47987.1"/>
    <property type="molecule type" value="Genomic_DNA"/>
</dbReference>
<protein>
    <recommendedName>
        <fullName evidence="3">STAS/SEC14 domain-containing protein</fullName>
    </recommendedName>
</protein>